<gene>
    <name evidence="7" type="ORF">A2Z21_07400</name>
</gene>
<evidence type="ECO:0000313" key="8">
    <source>
        <dbReference type="Proteomes" id="UP000179157"/>
    </source>
</evidence>
<evidence type="ECO:0000256" key="1">
    <source>
        <dbReference type="ARBA" id="ARBA00004308"/>
    </source>
</evidence>
<dbReference type="Pfam" id="PF04286">
    <property type="entry name" value="DUF445"/>
    <property type="match status" value="2"/>
</dbReference>
<evidence type="ECO:0000256" key="6">
    <source>
        <dbReference type="SAM" id="Phobius"/>
    </source>
</evidence>
<dbReference type="Proteomes" id="UP000179157">
    <property type="component" value="Unassembled WGS sequence"/>
</dbReference>
<accession>A0A1F5V0R7</accession>
<evidence type="ECO:0008006" key="9">
    <source>
        <dbReference type="Google" id="ProtNLM"/>
    </source>
</evidence>
<comment type="caution">
    <text evidence="7">The sequence shown here is derived from an EMBL/GenBank/DDBJ whole genome shotgun (WGS) entry which is preliminary data.</text>
</comment>
<name>A0A1F5V0R7_FRAXR</name>
<comment type="subcellular location">
    <subcellularLocation>
        <location evidence="1">Endomembrane system</location>
    </subcellularLocation>
</comment>
<keyword evidence="3 6" id="KW-0812">Transmembrane</keyword>
<evidence type="ECO:0000256" key="3">
    <source>
        <dbReference type="ARBA" id="ARBA00022692"/>
    </source>
</evidence>
<dbReference type="GO" id="GO:0012505">
    <property type="term" value="C:endomembrane system"/>
    <property type="evidence" value="ECO:0007669"/>
    <property type="project" value="UniProtKB-SubCell"/>
</dbReference>
<protein>
    <recommendedName>
        <fullName evidence="9">DUF445 domain-containing protein</fullName>
    </recommendedName>
</protein>
<sequence>MSTDWLMLIAIPLVASAVGYVTNWVAIWMLFHPHTEKRLFGLKIPFTPGLIPARRLEIAERLGVAIAKHLVTEESVAARLESCEVRAKIEEIIANYLDDFLTKDLGPLHDLIPSHVKELAYEKVEELMPLLLERFSAVLEDERLKKLIKIEVYEALDRLLTDTLHEESLFGQLKSTLIETFVMSNMDEIKQKVDRTVDEAGQQLGVLLQRAEVRARVYRSLIDAVDELLTHPVGQLRHHIPEEYVSHGRTWATKQVLEILKRETPRMLQALDIQKLVRGKVNEMPIAEVERLILAITSRQLKAITWFGALLGFLIGLIQVALVLGRGGL</sequence>
<proteinExistence type="inferred from homology"/>
<evidence type="ECO:0000256" key="2">
    <source>
        <dbReference type="ARBA" id="ARBA00008053"/>
    </source>
</evidence>
<keyword evidence="4 6" id="KW-1133">Transmembrane helix</keyword>
<evidence type="ECO:0000256" key="4">
    <source>
        <dbReference type="ARBA" id="ARBA00022989"/>
    </source>
</evidence>
<dbReference type="EMBL" id="MFGX01000023">
    <property type="protein sequence ID" value="OGF56918.1"/>
    <property type="molecule type" value="Genomic_DNA"/>
</dbReference>
<organism evidence="7 8">
    <name type="scientific">Fraserbacteria sp. (strain RBG_16_55_9)</name>
    <dbReference type="NCBI Taxonomy" id="1817864"/>
    <lineage>
        <taxon>Bacteria</taxon>
        <taxon>Candidatus Fraseribacteriota</taxon>
    </lineage>
</organism>
<feature type="transmembrane region" description="Helical" evidence="6">
    <location>
        <begin position="6"/>
        <end position="31"/>
    </location>
</feature>
<dbReference type="AlphaFoldDB" id="A0A1F5V0R7"/>
<reference evidence="7 8" key="1">
    <citation type="journal article" date="2016" name="Nat. Commun.">
        <title>Thousands of microbial genomes shed light on interconnected biogeochemical processes in an aquifer system.</title>
        <authorList>
            <person name="Anantharaman K."/>
            <person name="Brown C.T."/>
            <person name="Hug L.A."/>
            <person name="Sharon I."/>
            <person name="Castelle C.J."/>
            <person name="Probst A.J."/>
            <person name="Thomas B.C."/>
            <person name="Singh A."/>
            <person name="Wilkins M.J."/>
            <person name="Karaoz U."/>
            <person name="Brodie E.L."/>
            <person name="Williams K.H."/>
            <person name="Hubbard S.S."/>
            <person name="Banfield J.F."/>
        </authorList>
    </citation>
    <scope>NUCLEOTIDE SEQUENCE [LARGE SCALE GENOMIC DNA]</scope>
    <source>
        <strain evidence="8">RBG_16_55_9</strain>
    </source>
</reference>
<dbReference type="PANTHER" id="PTHR35791:SF1">
    <property type="entry name" value="UPF0754 MEMBRANE PROTEIN YHEB"/>
    <property type="match status" value="1"/>
</dbReference>
<dbReference type="PANTHER" id="PTHR35791">
    <property type="entry name" value="UPF0754 MEMBRANE PROTEIN YHEB"/>
    <property type="match status" value="1"/>
</dbReference>
<evidence type="ECO:0000256" key="5">
    <source>
        <dbReference type="ARBA" id="ARBA00023136"/>
    </source>
</evidence>
<comment type="similarity">
    <text evidence="2">Belongs to the UPF0754 family.</text>
</comment>
<feature type="transmembrane region" description="Helical" evidence="6">
    <location>
        <begin position="303"/>
        <end position="324"/>
    </location>
</feature>
<dbReference type="STRING" id="1817864.A2Z21_07400"/>
<evidence type="ECO:0000313" key="7">
    <source>
        <dbReference type="EMBL" id="OGF56918.1"/>
    </source>
</evidence>
<dbReference type="InterPro" id="IPR007383">
    <property type="entry name" value="DUF445"/>
</dbReference>
<keyword evidence="5 6" id="KW-0472">Membrane</keyword>